<keyword evidence="1" id="KW-0732">Signal</keyword>
<reference evidence="2" key="1">
    <citation type="submission" date="2018-02" db="EMBL/GenBank/DDBJ databases">
        <title>Rhizophora mucronata_Transcriptome.</title>
        <authorList>
            <person name="Meera S.P."/>
            <person name="Sreeshan A."/>
            <person name="Augustine A."/>
        </authorList>
    </citation>
    <scope>NUCLEOTIDE SEQUENCE</scope>
    <source>
        <tissue evidence="2">Leaf</tissue>
    </source>
</reference>
<feature type="chain" id="PRO_5015147534" evidence="1">
    <location>
        <begin position="18"/>
        <end position="115"/>
    </location>
</feature>
<dbReference type="EMBL" id="GGEC01013592">
    <property type="protein sequence ID" value="MBW94075.1"/>
    <property type="molecule type" value="Transcribed_RNA"/>
</dbReference>
<accession>A0A2P2JKT5</accession>
<feature type="signal peptide" evidence="1">
    <location>
        <begin position="1"/>
        <end position="17"/>
    </location>
</feature>
<organism evidence="2">
    <name type="scientific">Rhizophora mucronata</name>
    <name type="common">Asiatic mangrove</name>
    <dbReference type="NCBI Taxonomy" id="61149"/>
    <lineage>
        <taxon>Eukaryota</taxon>
        <taxon>Viridiplantae</taxon>
        <taxon>Streptophyta</taxon>
        <taxon>Embryophyta</taxon>
        <taxon>Tracheophyta</taxon>
        <taxon>Spermatophyta</taxon>
        <taxon>Magnoliopsida</taxon>
        <taxon>eudicotyledons</taxon>
        <taxon>Gunneridae</taxon>
        <taxon>Pentapetalae</taxon>
        <taxon>rosids</taxon>
        <taxon>fabids</taxon>
        <taxon>Malpighiales</taxon>
        <taxon>Rhizophoraceae</taxon>
        <taxon>Rhizophora</taxon>
    </lineage>
</organism>
<dbReference type="AlphaFoldDB" id="A0A2P2JKT5"/>
<evidence type="ECO:0000256" key="1">
    <source>
        <dbReference type="SAM" id="SignalP"/>
    </source>
</evidence>
<protein>
    <submittedName>
        <fullName evidence="2">Uncharacterized protein</fullName>
    </submittedName>
</protein>
<name>A0A2P2JKT5_RHIMU</name>
<evidence type="ECO:0000313" key="2">
    <source>
        <dbReference type="EMBL" id="MBW94075.1"/>
    </source>
</evidence>
<sequence length="115" mass="12816">MILQTSNLCLWVILVAQKNHLMNLDCHWKLLMIQFHILGKDLLLMMQLTNSTPNLQSNVDSQSAVIAQKEKMELEKDSQDVILCATVLATPQLKTQMIVNLKGIGSPPGVGVKHL</sequence>
<proteinExistence type="predicted"/>